<keyword evidence="2" id="KW-1185">Reference proteome</keyword>
<name>A0A2I0AYW2_9ASPA</name>
<dbReference type="AlphaFoldDB" id="A0A2I0AYW2"/>
<gene>
    <name evidence="1" type="ORF">AXF42_Ash006362</name>
</gene>
<dbReference type="EMBL" id="KZ451935">
    <property type="protein sequence ID" value="PKA60728.1"/>
    <property type="molecule type" value="Genomic_DNA"/>
</dbReference>
<dbReference type="Proteomes" id="UP000236161">
    <property type="component" value="Unassembled WGS sequence"/>
</dbReference>
<sequence>MIITRITTRRSTIIISHHGTFFLHRITVFRRRSGRRNLLCPPRSNPIAQHLHHFPHRRPVVWVPIGALHGRRSHRLQLGQVDPAGEPRVREEVPPALLHDGPGPLEDVSLFSAGDPLDGLPAGDELEEEDAEAVDVARVGHLPPHGVLRGKVAERALHTCGEVADAVGDELREPEVGDLRPEVAVEEDVAGFDVSVDDVGFGLVVEITAKLGIKK</sequence>
<organism evidence="1 2">
    <name type="scientific">Apostasia shenzhenica</name>
    <dbReference type="NCBI Taxonomy" id="1088818"/>
    <lineage>
        <taxon>Eukaryota</taxon>
        <taxon>Viridiplantae</taxon>
        <taxon>Streptophyta</taxon>
        <taxon>Embryophyta</taxon>
        <taxon>Tracheophyta</taxon>
        <taxon>Spermatophyta</taxon>
        <taxon>Magnoliopsida</taxon>
        <taxon>Liliopsida</taxon>
        <taxon>Asparagales</taxon>
        <taxon>Orchidaceae</taxon>
        <taxon>Apostasioideae</taxon>
        <taxon>Apostasia</taxon>
    </lineage>
</organism>
<protein>
    <submittedName>
        <fullName evidence="1">Uncharacterized protein</fullName>
    </submittedName>
</protein>
<evidence type="ECO:0000313" key="1">
    <source>
        <dbReference type="EMBL" id="PKA60728.1"/>
    </source>
</evidence>
<reference evidence="1 2" key="1">
    <citation type="journal article" date="2017" name="Nature">
        <title>The Apostasia genome and the evolution of orchids.</title>
        <authorList>
            <person name="Zhang G.Q."/>
            <person name="Liu K.W."/>
            <person name="Li Z."/>
            <person name="Lohaus R."/>
            <person name="Hsiao Y.Y."/>
            <person name="Niu S.C."/>
            <person name="Wang J.Y."/>
            <person name="Lin Y.C."/>
            <person name="Xu Q."/>
            <person name="Chen L.J."/>
            <person name="Yoshida K."/>
            <person name="Fujiwara S."/>
            <person name="Wang Z.W."/>
            <person name="Zhang Y.Q."/>
            <person name="Mitsuda N."/>
            <person name="Wang M."/>
            <person name="Liu G.H."/>
            <person name="Pecoraro L."/>
            <person name="Huang H.X."/>
            <person name="Xiao X.J."/>
            <person name="Lin M."/>
            <person name="Wu X.Y."/>
            <person name="Wu W.L."/>
            <person name="Chen Y.Y."/>
            <person name="Chang S.B."/>
            <person name="Sakamoto S."/>
            <person name="Ohme-Takagi M."/>
            <person name="Yagi M."/>
            <person name="Zeng S.J."/>
            <person name="Shen C.Y."/>
            <person name="Yeh C.M."/>
            <person name="Luo Y.B."/>
            <person name="Tsai W.C."/>
            <person name="Van de Peer Y."/>
            <person name="Liu Z.J."/>
        </authorList>
    </citation>
    <scope>NUCLEOTIDE SEQUENCE [LARGE SCALE GENOMIC DNA]</scope>
    <source>
        <strain evidence="2">cv. Shenzhen</strain>
        <tissue evidence="1">Stem</tissue>
    </source>
</reference>
<proteinExistence type="predicted"/>
<accession>A0A2I0AYW2</accession>
<evidence type="ECO:0000313" key="2">
    <source>
        <dbReference type="Proteomes" id="UP000236161"/>
    </source>
</evidence>